<feature type="domain" description="ABC transmembrane type-1" evidence="6">
    <location>
        <begin position="80"/>
        <end position="290"/>
    </location>
</feature>
<keyword evidence="5" id="KW-0813">Transport</keyword>
<evidence type="ECO:0000256" key="3">
    <source>
        <dbReference type="ARBA" id="ARBA00022989"/>
    </source>
</evidence>
<dbReference type="EMBL" id="JAENIM010000039">
    <property type="protein sequence ID" value="MBK1791176.1"/>
    <property type="molecule type" value="Genomic_DNA"/>
</dbReference>
<accession>A0A8J7MEG1</accession>
<dbReference type="PANTHER" id="PTHR43470">
    <property type="entry name" value="PHOSPHATE TRANSPORT SYSTEM PERMEASE PROTEIN PSTA-RELATED"/>
    <property type="match status" value="1"/>
</dbReference>
<dbReference type="GO" id="GO:0005886">
    <property type="term" value="C:plasma membrane"/>
    <property type="evidence" value="ECO:0007669"/>
    <property type="project" value="UniProtKB-SubCell"/>
</dbReference>
<feature type="transmembrane region" description="Helical" evidence="5">
    <location>
        <begin position="117"/>
        <end position="141"/>
    </location>
</feature>
<dbReference type="Proteomes" id="UP000624703">
    <property type="component" value="Unassembled WGS sequence"/>
</dbReference>
<comment type="similarity">
    <text evidence="5">Belongs to the binding-protein-dependent transport system permease family.</text>
</comment>
<evidence type="ECO:0000256" key="4">
    <source>
        <dbReference type="ARBA" id="ARBA00023136"/>
    </source>
</evidence>
<keyword evidence="8" id="KW-1185">Reference proteome</keyword>
<name>A0A8J7MEG1_9BACT</name>
<evidence type="ECO:0000256" key="2">
    <source>
        <dbReference type="ARBA" id="ARBA00022692"/>
    </source>
</evidence>
<feature type="transmembrane region" description="Helical" evidence="5">
    <location>
        <begin position="21"/>
        <end position="45"/>
    </location>
</feature>
<feature type="transmembrane region" description="Helical" evidence="5">
    <location>
        <begin position="153"/>
        <end position="171"/>
    </location>
</feature>
<dbReference type="SUPFAM" id="SSF161098">
    <property type="entry name" value="MetI-like"/>
    <property type="match status" value="1"/>
</dbReference>
<dbReference type="Gene3D" id="1.10.3720.10">
    <property type="entry name" value="MetI-like"/>
    <property type="match status" value="1"/>
</dbReference>
<keyword evidence="3 5" id="KW-1133">Transmembrane helix</keyword>
<dbReference type="PANTHER" id="PTHR43470:SF3">
    <property type="entry name" value="PHOSPHATE TRANSPORT SYSTEM PERMEASE PROTEIN PSTA-RELATED"/>
    <property type="match status" value="1"/>
</dbReference>
<dbReference type="RefSeq" id="WP_200311190.1">
    <property type="nucleotide sequence ID" value="NZ_JAENIM010000039.1"/>
</dbReference>
<sequence>MTKQEPKPSYSPRRSCRTHWLQVYALACACFFTSLVGLCLAYIIYRGSPTLSTSLFFGDTAPLAAILGRQPIWDGIWPACAGTLSLVATSLALAIPPGVAAGIYLAEFPKSWLSRCVGPAIDILAGIPSILMGLFGFTLIITLRSLTLPTANTSLLLSGLCIAMLILPYLASTTRTALLAIPSQLRLTANSLGFNQWQAIYRIYLPRCKTAIISGIMLATGRAAEDTAVIMLTGAVANAGMPAGLLERYEALPFTIYYYSSQYQSQQELNMVFGAALTLLIFTTTIFTIAGKIISNQHDTF</sequence>
<keyword evidence="2 5" id="KW-0812">Transmembrane</keyword>
<evidence type="ECO:0000313" key="7">
    <source>
        <dbReference type="EMBL" id="MBK1791176.1"/>
    </source>
</evidence>
<evidence type="ECO:0000256" key="1">
    <source>
        <dbReference type="ARBA" id="ARBA00004651"/>
    </source>
</evidence>
<comment type="subcellular location">
    <subcellularLocation>
        <location evidence="1 5">Cell membrane</location>
        <topology evidence="1 5">Multi-pass membrane protein</topology>
    </subcellularLocation>
</comment>
<gene>
    <name evidence="7" type="ORF">JIN82_08435</name>
</gene>
<dbReference type="PROSITE" id="PS50928">
    <property type="entry name" value="ABC_TM1"/>
    <property type="match status" value="1"/>
</dbReference>
<evidence type="ECO:0000256" key="5">
    <source>
        <dbReference type="RuleBase" id="RU363032"/>
    </source>
</evidence>
<dbReference type="InterPro" id="IPR035906">
    <property type="entry name" value="MetI-like_sf"/>
</dbReference>
<proteinExistence type="inferred from homology"/>
<reference evidence="7" key="1">
    <citation type="submission" date="2021-01" db="EMBL/GenBank/DDBJ databases">
        <title>Modified the classification status of verrucomicrobia.</title>
        <authorList>
            <person name="Feng X."/>
        </authorList>
    </citation>
    <scope>NUCLEOTIDE SEQUENCE</scope>
    <source>
        <strain evidence="7">_KCTC 22039</strain>
    </source>
</reference>
<dbReference type="GO" id="GO:0055085">
    <property type="term" value="P:transmembrane transport"/>
    <property type="evidence" value="ECO:0007669"/>
    <property type="project" value="InterPro"/>
</dbReference>
<dbReference type="CDD" id="cd06261">
    <property type="entry name" value="TM_PBP2"/>
    <property type="match status" value="1"/>
</dbReference>
<dbReference type="Pfam" id="PF00528">
    <property type="entry name" value="BPD_transp_1"/>
    <property type="match status" value="1"/>
</dbReference>
<dbReference type="AlphaFoldDB" id="A0A8J7MEG1"/>
<dbReference type="PROSITE" id="PS51257">
    <property type="entry name" value="PROKAR_LIPOPROTEIN"/>
    <property type="match status" value="1"/>
</dbReference>
<evidence type="ECO:0000259" key="6">
    <source>
        <dbReference type="PROSITE" id="PS50928"/>
    </source>
</evidence>
<organism evidence="7 8">
    <name type="scientific">Persicirhabdus sediminis</name>
    <dbReference type="NCBI Taxonomy" id="454144"/>
    <lineage>
        <taxon>Bacteria</taxon>
        <taxon>Pseudomonadati</taxon>
        <taxon>Verrucomicrobiota</taxon>
        <taxon>Verrucomicrobiia</taxon>
        <taxon>Verrucomicrobiales</taxon>
        <taxon>Verrucomicrobiaceae</taxon>
        <taxon>Persicirhabdus</taxon>
    </lineage>
</organism>
<evidence type="ECO:0000313" key="8">
    <source>
        <dbReference type="Proteomes" id="UP000624703"/>
    </source>
</evidence>
<dbReference type="InterPro" id="IPR000515">
    <property type="entry name" value="MetI-like"/>
</dbReference>
<comment type="caution">
    <text evidence="7">The sequence shown here is derived from an EMBL/GenBank/DDBJ whole genome shotgun (WGS) entry which is preliminary data.</text>
</comment>
<keyword evidence="4 5" id="KW-0472">Membrane</keyword>
<protein>
    <submittedName>
        <fullName evidence="7">ABC transporter permease subunit</fullName>
    </submittedName>
</protein>
<feature type="transmembrane region" description="Helical" evidence="5">
    <location>
        <begin position="271"/>
        <end position="294"/>
    </location>
</feature>
<feature type="transmembrane region" description="Helical" evidence="5">
    <location>
        <begin position="76"/>
        <end position="105"/>
    </location>
</feature>